<dbReference type="EMBL" id="LR796666">
    <property type="protein sequence ID" value="CAB4158209.1"/>
    <property type="molecule type" value="Genomic_DNA"/>
</dbReference>
<sequence>MVRTGIKMQPDNDQFEVYRGLKLHSGNNFNIDTDNVGMHWSSDPKIAQKAAGIEHMPEAVRVLRAKVSKSSVETDPKVLKDRFVQSPDHFEKEVPVKEKSPIQVLGVTEFKERSKGKIRARTRNYNPPKEMRA</sequence>
<evidence type="ECO:0000313" key="3">
    <source>
        <dbReference type="EMBL" id="CAB4158209.1"/>
    </source>
</evidence>
<accession>A0A6J5MWL9</accession>
<dbReference type="EMBL" id="LR796484">
    <property type="protein sequence ID" value="CAB4148059.1"/>
    <property type="molecule type" value="Genomic_DNA"/>
</dbReference>
<evidence type="ECO:0000256" key="1">
    <source>
        <dbReference type="SAM" id="MobiDB-lite"/>
    </source>
</evidence>
<evidence type="ECO:0000313" key="2">
    <source>
        <dbReference type="EMBL" id="CAB4148059.1"/>
    </source>
</evidence>
<name>A0A6J5MWL9_9CAUD</name>
<feature type="region of interest" description="Disordered" evidence="1">
    <location>
        <begin position="113"/>
        <end position="133"/>
    </location>
</feature>
<organism evidence="2">
    <name type="scientific">uncultured Caudovirales phage</name>
    <dbReference type="NCBI Taxonomy" id="2100421"/>
    <lineage>
        <taxon>Viruses</taxon>
        <taxon>Duplodnaviria</taxon>
        <taxon>Heunggongvirae</taxon>
        <taxon>Uroviricota</taxon>
        <taxon>Caudoviricetes</taxon>
        <taxon>Peduoviridae</taxon>
        <taxon>Maltschvirus</taxon>
        <taxon>Maltschvirus maltsch</taxon>
    </lineage>
</organism>
<protein>
    <submittedName>
        <fullName evidence="2">Uncharacterized protein</fullName>
    </submittedName>
</protein>
<gene>
    <name evidence="2" type="ORF">UFOVP429_90</name>
    <name evidence="3" type="ORF">UFOVP696_77</name>
</gene>
<reference evidence="2" key="1">
    <citation type="submission" date="2020-04" db="EMBL/GenBank/DDBJ databases">
        <authorList>
            <person name="Chiriac C."/>
            <person name="Salcher M."/>
            <person name="Ghai R."/>
            <person name="Kavagutti S V."/>
        </authorList>
    </citation>
    <scope>NUCLEOTIDE SEQUENCE</scope>
</reference>
<proteinExistence type="predicted"/>